<reference evidence="3" key="1">
    <citation type="submission" date="2015-08" db="EMBL/GenBank/DDBJ databases">
        <authorList>
            <person name="Babu N.S."/>
            <person name="Beckwith C.J."/>
            <person name="Beseler K.G."/>
            <person name="Brison A."/>
            <person name="Carone J.V."/>
            <person name="Caskin T.P."/>
            <person name="Diamond M."/>
            <person name="Durham M.E."/>
            <person name="Foxe J.M."/>
            <person name="Go M."/>
            <person name="Henderson B.A."/>
            <person name="Jones I.B."/>
            <person name="McGettigan J.A."/>
            <person name="Micheletti S.J."/>
            <person name="Nasrallah M.E."/>
            <person name="Ortiz D."/>
            <person name="Piller C.R."/>
            <person name="Privatt S.R."/>
            <person name="Schneider S.L."/>
            <person name="Sharp S."/>
            <person name="Smith T.C."/>
            <person name="Stanton J.D."/>
            <person name="Ullery H.E."/>
            <person name="Wilson R.J."/>
            <person name="Serrano M.G."/>
            <person name="Buck G."/>
            <person name="Lee V."/>
            <person name="Wang Y."/>
            <person name="Carvalho R."/>
            <person name="Voegtly L."/>
            <person name="Shi R."/>
            <person name="Duckworth R."/>
            <person name="Johnson A."/>
            <person name="Loviza R."/>
            <person name="Walstead R."/>
            <person name="Shah Z."/>
            <person name="Kiflezghi M."/>
            <person name="Wade K."/>
            <person name="Ball S.L."/>
            <person name="Bradley K.W."/>
            <person name="Asai D.J."/>
            <person name="Bowman C.A."/>
            <person name="Russell D.A."/>
            <person name="Pope W.H."/>
            <person name="Jacobs-Sera D."/>
            <person name="Hendrix R.W."/>
            <person name="Hatfull G.F."/>
        </authorList>
    </citation>
    <scope>NUCLEOTIDE SEQUENCE</scope>
</reference>
<dbReference type="Gene3D" id="1.10.3300.10">
    <property type="entry name" value="Jann2411-like domain"/>
    <property type="match status" value="1"/>
</dbReference>
<organism evidence="3">
    <name type="scientific">metagenome</name>
    <dbReference type="NCBI Taxonomy" id="256318"/>
    <lineage>
        <taxon>unclassified sequences</taxon>
        <taxon>metagenomes</taxon>
    </lineage>
</organism>
<feature type="region of interest" description="Disordered" evidence="1">
    <location>
        <begin position="1"/>
        <end position="20"/>
    </location>
</feature>
<evidence type="ECO:0000256" key="1">
    <source>
        <dbReference type="SAM" id="MobiDB-lite"/>
    </source>
</evidence>
<dbReference type="AlphaFoldDB" id="A0A2P2CC04"/>
<dbReference type="PANTHER" id="PTHR35525:SF3">
    <property type="entry name" value="BLL6575 PROTEIN"/>
    <property type="match status" value="1"/>
</dbReference>
<proteinExistence type="predicted"/>
<dbReference type="PANTHER" id="PTHR35525">
    <property type="entry name" value="BLL6575 PROTEIN"/>
    <property type="match status" value="1"/>
</dbReference>
<protein>
    <recommendedName>
        <fullName evidence="2">Zinc finger CGNR domain-containing protein</fullName>
    </recommendedName>
</protein>
<dbReference type="InterPro" id="IPR010852">
    <property type="entry name" value="ABATE"/>
</dbReference>
<dbReference type="EMBL" id="CZKA01000058">
    <property type="protein sequence ID" value="CUR59534.1"/>
    <property type="molecule type" value="Genomic_DNA"/>
</dbReference>
<dbReference type="SUPFAM" id="SSF160904">
    <property type="entry name" value="Jann2411-like"/>
    <property type="match status" value="1"/>
</dbReference>
<gene>
    <name evidence="3" type="ORF">NOCA2610053</name>
</gene>
<dbReference type="InterPro" id="IPR023286">
    <property type="entry name" value="ABATE_dom_sf"/>
</dbReference>
<evidence type="ECO:0000259" key="2">
    <source>
        <dbReference type="Pfam" id="PF11706"/>
    </source>
</evidence>
<name>A0A2P2CC04_9ZZZZ</name>
<feature type="domain" description="Zinc finger CGNR" evidence="2">
    <location>
        <begin position="102"/>
        <end position="144"/>
    </location>
</feature>
<evidence type="ECO:0000313" key="3">
    <source>
        <dbReference type="EMBL" id="CUR59534.1"/>
    </source>
</evidence>
<accession>A0A2P2CC04</accession>
<sequence length="148" mass="15881">MAAHRGPPAPTGARHGRRPATVGDLALAHRLRAGLRRAVERNHDGQTGPDADLAAVLGELPITLTWTADGPTLQTSADGILGALSTIGLAAHQAAADDQWWRLKICAADDCAWAYYDHSKNRSRTWCEYGCGNKAKTRAYRARQRAGG</sequence>
<dbReference type="InterPro" id="IPR021005">
    <property type="entry name" value="Znf_CGNR"/>
</dbReference>
<dbReference type="Pfam" id="PF11706">
    <property type="entry name" value="zf-CGNR"/>
    <property type="match status" value="1"/>
</dbReference>